<dbReference type="InterPro" id="IPR051551">
    <property type="entry name" value="Autotransporter_adhesion"/>
</dbReference>
<dbReference type="Pfam" id="PF03212">
    <property type="entry name" value="Pertactin"/>
    <property type="match status" value="1"/>
</dbReference>
<dbReference type="PANTHER" id="PTHR35037">
    <property type="entry name" value="C-TERMINAL REGION OF AIDA-LIKE PROTEIN"/>
    <property type="match status" value="1"/>
</dbReference>
<evidence type="ECO:0000259" key="2">
    <source>
        <dbReference type="PROSITE" id="PS51208"/>
    </source>
</evidence>
<keyword evidence="4" id="KW-1185">Reference proteome</keyword>
<dbReference type="Gene3D" id="2.40.128.130">
    <property type="entry name" value="Autotransporter beta-domain"/>
    <property type="match status" value="1"/>
</dbReference>
<dbReference type="SMART" id="SM00869">
    <property type="entry name" value="Autotransporter"/>
    <property type="match status" value="1"/>
</dbReference>
<keyword evidence="1" id="KW-0732">Signal</keyword>
<dbReference type="SUPFAM" id="SSF51126">
    <property type="entry name" value="Pectin lyase-like"/>
    <property type="match status" value="1"/>
</dbReference>
<dbReference type="PANTHER" id="PTHR35037:SF7">
    <property type="entry name" value="AUTOTRANSPORTER"/>
    <property type="match status" value="1"/>
</dbReference>
<protein>
    <submittedName>
        <fullName evidence="3">Autotransporter outer membrane beta-barrel domain-containing protein</fullName>
    </submittedName>
</protein>
<feature type="domain" description="Autotransporter" evidence="2">
    <location>
        <begin position="391"/>
        <end position="659"/>
    </location>
</feature>
<evidence type="ECO:0000256" key="1">
    <source>
        <dbReference type="ARBA" id="ARBA00022729"/>
    </source>
</evidence>
<dbReference type="InterPro" id="IPR003992">
    <property type="entry name" value="Pertactin"/>
</dbReference>
<dbReference type="Proteomes" id="UP001063228">
    <property type="component" value="Chromosome"/>
</dbReference>
<dbReference type="InterPro" id="IPR003991">
    <property type="entry name" value="Pertactin_virulence_factor"/>
</dbReference>
<dbReference type="InterPro" id="IPR011050">
    <property type="entry name" value="Pectin_lyase_fold/virulence"/>
</dbReference>
<dbReference type="RefSeq" id="WP_263269936.1">
    <property type="nucleotide sequence ID" value="NZ_CP081201.1"/>
</dbReference>
<organism evidence="3 4">
    <name type="scientific">Pseudomonas phytophila</name>
    <dbReference type="NCBI Taxonomy" id="2867264"/>
    <lineage>
        <taxon>Bacteria</taxon>
        <taxon>Pseudomonadati</taxon>
        <taxon>Pseudomonadota</taxon>
        <taxon>Gammaproteobacteria</taxon>
        <taxon>Pseudomonadales</taxon>
        <taxon>Pseudomonadaceae</taxon>
        <taxon>Pseudomonas</taxon>
    </lineage>
</organism>
<dbReference type="InterPro" id="IPR012332">
    <property type="entry name" value="Autotransporter_pectin_lyase_C"/>
</dbReference>
<sequence length="659" mass="68976">MLTDSDVTLTNTNVTSTASYGIIGVTDINGLLTGSKITAVNSVIQGVTRGVSASFNSIVTLDGTSVYGTGTGIDGAIDGGVGMVLVGATANVQNGSSITGDNRGIVMLSDQFANSEKSTLKLDNSSVTGKTGSAIFVSEGSRPNSVAAIDVNNGSTLTGGNGVILEVEKNSTVQFNVNNSRLIGDVLVESGSVADLDLKNHASLTGTITNATSLTIDDSSRWVMEGNSTVGKLSLNDGLVDLRGTDGNASFHQLDVTELNGSGTFALGTDLAANAGDQLNVSGTATGNHKLLVENTGANPKAGDADRQLVHIEGGDAQFAVDSEDGLVDTGTYAYALEQRANGTGGNDWFLVQTGEISKSTEVAIGLFSAAPTVWYGESATLRSRMGELRIGSNEGGGWMRTYGNKYNMSAGSGVEYSQQQQGISFGADMPVASSNGQWLVGLMGGYSKSNLDLKQGNKGKIDSYYVGAYSTWLLDNGFYIDALIKANRFQNSADVTMRDGAKTKGDYTNHGVGGSVEAGKHISFDDGWFVEPYAQVSALWVSGEHYTLDNGMDASSNQADSVLGKVGSHAGRKFALKEGGFVQPYVKAAVARELVTSNKVTINDSRFHNDLSGTRVELGAGVAAQLTDVLQVHADFDYMKGRNIEQPWGVNVGVRYNW</sequence>
<dbReference type="PROSITE" id="PS51208">
    <property type="entry name" value="AUTOTRANSPORTER"/>
    <property type="match status" value="1"/>
</dbReference>
<reference evidence="3" key="1">
    <citation type="submission" date="2021-08" db="EMBL/GenBank/DDBJ databases">
        <title>Complete genome sequence of Pseudomonas phytophila.</title>
        <authorList>
            <person name="Weir B.S."/>
            <person name="Templeton M.D."/>
            <person name="Arshed S."/>
            <person name="Andersen M.T."/>
            <person name="Jayaraman J."/>
        </authorList>
    </citation>
    <scope>NUCLEOTIDE SEQUENCE</scope>
    <source>
        <strain evidence="3">ICMP 23753</strain>
    </source>
</reference>
<evidence type="ECO:0000313" key="3">
    <source>
        <dbReference type="EMBL" id="UXZ96943.1"/>
    </source>
</evidence>
<dbReference type="InterPro" id="IPR006315">
    <property type="entry name" value="OM_autotransptr_brl_dom"/>
</dbReference>
<gene>
    <name evidence="3" type="ORF">K3169_03245</name>
</gene>
<dbReference type="InterPro" id="IPR005546">
    <property type="entry name" value="Autotransporte_beta"/>
</dbReference>
<proteinExistence type="predicted"/>
<dbReference type="SUPFAM" id="SSF103515">
    <property type="entry name" value="Autotransporter"/>
    <property type="match status" value="1"/>
</dbReference>
<dbReference type="InterPro" id="IPR036709">
    <property type="entry name" value="Autotransporte_beta_dom_sf"/>
</dbReference>
<dbReference type="InterPro" id="IPR004899">
    <property type="entry name" value="Pertactin_central"/>
</dbReference>
<name>A0ABY6FG92_9PSED</name>
<evidence type="ECO:0000313" key="4">
    <source>
        <dbReference type="Proteomes" id="UP001063228"/>
    </source>
</evidence>
<dbReference type="NCBIfam" id="TIGR01414">
    <property type="entry name" value="autotrans_barl"/>
    <property type="match status" value="1"/>
</dbReference>
<dbReference type="PRINTS" id="PR01482">
    <property type="entry name" value="PERTACTIN"/>
</dbReference>
<dbReference type="CDD" id="cd01343">
    <property type="entry name" value="PL1_Passenger_AT"/>
    <property type="match status" value="1"/>
</dbReference>
<dbReference type="PRINTS" id="PR01484">
    <property type="entry name" value="PRTACTNFAMLY"/>
</dbReference>
<dbReference type="Pfam" id="PF03797">
    <property type="entry name" value="Autotransporter"/>
    <property type="match status" value="1"/>
</dbReference>
<dbReference type="EMBL" id="CP081201">
    <property type="protein sequence ID" value="UXZ96943.1"/>
    <property type="molecule type" value="Genomic_DNA"/>
</dbReference>
<dbReference type="Gene3D" id="2.160.20.20">
    <property type="match status" value="1"/>
</dbReference>
<accession>A0ABY6FG92</accession>